<keyword evidence="1" id="KW-0472">Membrane</keyword>
<feature type="transmembrane region" description="Helical" evidence="1">
    <location>
        <begin position="125"/>
        <end position="144"/>
    </location>
</feature>
<accession>A0A1U7M6M4</accession>
<keyword evidence="3" id="KW-1185">Reference proteome</keyword>
<evidence type="ECO:0008006" key="4">
    <source>
        <dbReference type="Google" id="ProtNLM"/>
    </source>
</evidence>
<protein>
    <recommendedName>
        <fullName evidence="4">DUF2975 domain-containing protein</fullName>
    </recommendedName>
</protein>
<name>A0A1U7M6M4_TISCR</name>
<comment type="caution">
    <text evidence="2">The sequence shown here is derived from an EMBL/GenBank/DDBJ whole genome shotgun (WGS) entry which is preliminary data.</text>
</comment>
<organism evidence="2 3">
    <name type="scientific">Tissierella creatinophila DSM 6911</name>
    <dbReference type="NCBI Taxonomy" id="1123403"/>
    <lineage>
        <taxon>Bacteria</taxon>
        <taxon>Bacillati</taxon>
        <taxon>Bacillota</taxon>
        <taxon>Tissierellia</taxon>
        <taxon>Tissierellales</taxon>
        <taxon>Tissierellaceae</taxon>
        <taxon>Tissierella</taxon>
    </lineage>
</organism>
<evidence type="ECO:0000313" key="3">
    <source>
        <dbReference type="Proteomes" id="UP000186112"/>
    </source>
</evidence>
<feature type="transmembrane region" description="Helical" evidence="1">
    <location>
        <begin position="156"/>
        <end position="179"/>
    </location>
</feature>
<dbReference type="Proteomes" id="UP000186112">
    <property type="component" value="Unassembled WGS sequence"/>
</dbReference>
<gene>
    <name evidence="2" type="ORF">TICRE_10140</name>
</gene>
<feature type="transmembrane region" description="Helical" evidence="1">
    <location>
        <begin position="43"/>
        <end position="64"/>
    </location>
</feature>
<sequence>MKFNKNILNFNNNILKFNILCVILYPDKYLGGIRLKVNMASNILKILLIVFAIGVIFLGTYILPIMAEDMLYVYPELEYAKLPILVTCELLLILLLIGTGVIMYLLRMFDHGFTFTLRFTRGLEILVGMCILASIGIIILIQYMTTFGGPGPLLSLIMIGITFVIWIVAMVIMLIRAIVKKAIIYKDDYDLTV</sequence>
<feature type="transmembrane region" description="Helical" evidence="1">
    <location>
        <begin position="84"/>
        <end position="105"/>
    </location>
</feature>
<dbReference type="Pfam" id="PF11188">
    <property type="entry name" value="DUF2975"/>
    <property type="match status" value="1"/>
</dbReference>
<dbReference type="AlphaFoldDB" id="A0A1U7M6M4"/>
<keyword evidence="1" id="KW-0812">Transmembrane</keyword>
<dbReference type="EMBL" id="LTDM01000013">
    <property type="protein sequence ID" value="OLS02957.1"/>
    <property type="molecule type" value="Genomic_DNA"/>
</dbReference>
<keyword evidence="1" id="KW-1133">Transmembrane helix</keyword>
<proteinExistence type="predicted"/>
<evidence type="ECO:0000313" key="2">
    <source>
        <dbReference type="EMBL" id="OLS02957.1"/>
    </source>
</evidence>
<evidence type="ECO:0000256" key="1">
    <source>
        <dbReference type="SAM" id="Phobius"/>
    </source>
</evidence>
<dbReference type="InterPro" id="IPR021354">
    <property type="entry name" value="DUF2975"/>
</dbReference>
<reference evidence="2 3" key="1">
    <citation type="submission" date="2016-02" db="EMBL/GenBank/DDBJ databases">
        <title>Genome sequence of Tissierella creatinophila DSM 6911.</title>
        <authorList>
            <person name="Poehlein A."/>
            <person name="Daniel R."/>
        </authorList>
    </citation>
    <scope>NUCLEOTIDE SEQUENCE [LARGE SCALE GENOMIC DNA]</scope>
    <source>
        <strain evidence="2 3">DSM 6911</strain>
    </source>
</reference>